<dbReference type="RefSeq" id="XP_020434274.1">
    <property type="nucleotide sequence ID" value="XM_020575479.1"/>
</dbReference>
<dbReference type="Proteomes" id="UP000001396">
    <property type="component" value="Unassembled WGS sequence"/>
</dbReference>
<sequence length="598" mass="68409">MQTLDTPNYFIISDDKKGKDVNNLMTKTTTTTTTLIKTQKTTGAPLLLNTTITVTNVTNEANLIIIQDRVNKNNNDNTTSSSCNCSGCRIITNKIVVDNNNNNNNNSNQNEVYITSYNTGVEGGKGGSVPLHSALIIKTESKNININFPNIVLIQEITSFTYSSTKNILYEIIGNQPDVGIAQFNKRKANQLAILYHTSHFNLLLKVKTIHRFQIAVFKLINTDLKFVVINMHLPKKAEKSERDETLFVFSKFMSLLKKSGVAVVCGGDFNHDQSEIASWRDTFDLDDEPISFLNCKDVKTTESNCIDHIIVNKGSISSSTVDVFKVTDNQSVNHKAVRSKLYFNTNHSNNNNNNNNSNNNNNNVDIQQLYRDSIKAWEDFRSEKRKVKDEEKTTTTTTTTTTATTTNDAAPKKFQPLSSRLKKTDDSGPTVQNQKPQVTKPKFDSNSSDLELAKEFKQRWSHNIKSFFTMHFPNNLSAYRYFLEYSNNKFKNSKYHQDCRDIIHSTRLYYITIKKLTLHVYNEIPGAFKHAFPAAFCRFKHRQQFKNNHNIRSAIIFFNNQNEYKRKQYKDYTRLLLDLGTTTVICQKLSSTQLWLE</sequence>
<proteinExistence type="predicted"/>
<organism evidence="2 3">
    <name type="scientific">Heterostelium pallidum (strain ATCC 26659 / Pp 5 / PN500)</name>
    <name type="common">Cellular slime mold</name>
    <name type="synonym">Polysphondylium pallidum</name>
    <dbReference type="NCBI Taxonomy" id="670386"/>
    <lineage>
        <taxon>Eukaryota</taxon>
        <taxon>Amoebozoa</taxon>
        <taxon>Evosea</taxon>
        <taxon>Eumycetozoa</taxon>
        <taxon>Dictyostelia</taxon>
        <taxon>Acytosteliales</taxon>
        <taxon>Acytosteliaceae</taxon>
        <taxon>Heterostelium</taxon>
    </lineage>
</organism>
<feature type="region of interest" description="Disordered" evidence="1">
    <location>
        <begin position="386"/>
        <end position="446"/>
    </location>
</feature>
<evidence type="ECO:0000256" key="1">
    <source>
        <dbReference type="SAM" id="MobiDB-lite"/>
    </source>
</evidence>
<dbReference type="EMBL" id="ADBJ01000020">
    <property type="protein sequence ID" value="EFA82157.1"/>
    <property type="molecule type" value="Genomic_DNA"/>
</dbReference>
<dbReference type="SUPFAM" id="SSF56219">
    <property type="entry name" value="DNase I-like"/>
    <property type="match status" value="1"/>
</dbReference>
<accession>D3B7Y9</accession>
<feature type="region of interest" description="Disordered" evidence="1">
    <location>
        <begin position="345"/>
        <end position="364"/>
    </location>
</feature>
<dbReference type="Gene3D" id="3.60.10.10">
    <property type="entry name" value="Endonuclease/exonuclease/phosphatase"/>
    <property type="match status" value="1"/>
</dbReference>
<feature type="compositionally biased region" description="Polar residues" evidence="1">
    <location>
        <begin position="428"/>
        <end position="438"/>
    </location>
</feature>
<keyword evidence="3" id="KW-1185">Reference proteome</keyword>
<feature type="compositionally biased region" description="Low complexity" evidence="1">
    <location>
        <begin position="395"/>
        <end position="407"/>
    </location>
</feature>
<evidence type="ECO:0000313" key="3">
    <source>
        <dbReference type="Proteomes" id="UP000001396"/>
    </source>
</evidence>
<reference evidence="2 3" key="1">
    <citation type="journal article" date="2011" name="Genome Res.">
        <title>Phylogeny-wide analysis of social amoeba genomes highlights ancient origins for complex intercellular communication.</title>
        <authorList>
            <person name="Heidel A.J."/>
            <person name="Lawal H.M."/>
            <person name="Felder M."/>
            <person name="Schilde C."/>
            <person name="Helps N.R."/>
            <person name="Tunggal B."/>
            <person name="Rivero F."/>
            <person name="John U."/>
            <person name="Schleicher M."/>
            <person name="Eichinger L."/>
            <person name="Platzer M."/>
            <person name="Noegel A.A."/>
            <person name="Schaap P."/>
            <person name="Gloeckner G."/>
        </authorList>
    </citation>
    <scope>NUCLEOTIDE SEQUENCE [LARGE SCALE GENOMIC DNA]</scope>
    <source>
        <strain evidence="3">ATCC 26659 / Pp 5 / PN500</strain>
    </source>
</reference>
<gene>
    <name evidence="2" type="ORF">PPL_04577</name>
</gene>
<dbReference type="InterPro" id="IPR036691">
    <property type="entry name" value="Endo/exonu/phosph_ase_sf"/>
</dbReference>
<evidence type="ECO:0008006" key="4">
    <source>
        <dbReference type="Google" id="ProtNLM"/>
    </source>
</evidence>
<dbReference type="GeneID" id="31360064"/>
<dbReference type="InParanoid" id="D3B7Y9"/>
<name>D3B7Y9_HETP5</name>
<protein>
    <recommendedName>
        <fullName evidence="4">Endonuclease/exonuclease/phosphatase domain-containing protein</fullName>
    </recommendedName>
</protein>
<dbReference type="AlphaFoldDB" id="D3B7Y9"/>
<comment type="caution">
    <text evidence="2">The sequence shown here is derived from an EMBL/GenBank/DDBJ whole genome shotgun (WGS) entry which is preliminary data.</text>
</comment>
<evidence type="ECO:0000313" key="2">
    <source>
        <dbReference type="EMBL" id="EFA82157.1"/>
    </source>
</evidence>